<keyword evidence="1" id="KW-0573">Peptidoglycan synthesis</keyword>
<dbReference type="SUPFAM" id="SSF53756">
    <property type="entry name" value="UDP-Glycosyltransferase/glycogen phosphorylase"/>
    <property type="match status" value="1"/>
</dbReference>
<feature type="binding site" evidence="1">
    <location>
        <position position="296"/>
    </location>
    <ligand>
        <name>UDP-N-acetyl-alpha-D-glucosamine</name>
        <dbReference type="ChEBI" id="CHEBI:57705"/>
    </ligand>
</feature>
<evidence type="ECO:0000313" key="2">
    <source>
        <dbReference type="EMBL" id="AOX17139.1"/>
    </source>
</evidence>
<proteinExistence type="inferred from homology"/>
<dbReference type="Gene3D" id="3.40.50.2000">
    <property type="entry name" value="Glycogen Phosphorylase B"/>
    <property type="match status" value="2"/>
</dbReference>
<dbReference type="STRING" id="153496.A0U89_08270"/>
<feature type="binding site" evidence="1">
    <location>
        <position position="128"/>
    </location>
    <ligand>
        <name>UDP-N-acetyl-alpha-D-glucosamine</name>
        <dbReference type="ChEBI" id="CHEBI:57705"/>
    </ligand>
</feature>
<name>A0A1D8UU23_9PROT</name>
<dbReference type="NCBIfam" id="TIGR01133">
    <property type="entry name" value="murG"/>
    <property type="match status" value="1"/>
</dbReference>
<dbReference type="Proteomes" id="UP000179145">
    <property type="component" value="Chromosome"/>
</dbReference>
<keyword evidence="1" id="KW-0133">Cell shape</keyword>
<keyword evidence="1 2" id="KW-0808">Transferase</keyword>
<dbReference type="GO" id="GO:0071555">
    <property type="term" value="P:cell wall organization"/>
    <property type="evidence" value="ECO:0007669"/>
    <property type="project" value="UniProtKB-KW"/>
</dbReference>
<dbReference type="PANTHER" id="PTHR21015">
    <property type="entry name" value="UDP-N-ACETYLGLUCOSAMINE--N-ACETYLMURAMYL-(PENTAPEPTIDE) PYROPHOSPHORYL-UNDECAPRENOL N-ACETYLGLUCOSAMINE TRANSFERASE 1"/>
    <property type="match status" value="1"/>
</dbReference>
<comment type="catalytic activity">
    <reaction evidence="1">
        <text>di-trans,octa-cis-undecaprenyl diphospho-N-acetyl-alpha-D-muramoyl-L-alanyl-D-glutamyl-meso-2,6-diaminopimeloyl-D-alanyl-D-alanine + UDP-N-acetyl-alpha-D-glucosamine = di-trans,octa-cis-undecaprenyl diphospho-[N-acetyl-alpha-D-glucosaminyl-(1-&gt;4)]-N-acetyl-alpha-D-muramoyl-L-alanyl-D-glutamyl-meso-2,6-diaminopimeloyl-D-alanyl-D-alanine + UDP + H(+)</text>
        <dbReference type="Rhea" id="RHEA:31227"/>
        <dbReference type="ChEBI" id="CHEBI:15378"/>
        <dbReference type="ChEBI" id="CHEBI:57705"/>
        <dbReference type="ChEBI" id="CHEBI:58223"/>
        <dbReference type="ChEBI" id="CHEBI:61387"/>
        <dbReference type="ChEBI" id="CHEBI:61388"/>
        <dbReference type="EC" id="2.4.1.227"/>
    </reaction>
</comment>
<comment type="subcellular location">
    <subcellularLocation>
        <location evidence="1">Cell membrane</location>
        <topology evidence="1">Peripheral membrane protein</topology>
        <orientation evidence="1">Cytoplasmic side</orientation>
    </subcellularLocation>
</comment>
<keyword evidence="1" id="KW-0961">Cell wall biogenesis/degradation</keyword>
<dbReference type="InterPro" id="IPR004276">
    <property type="entry name" value="GlycoTrans_28_N"/>
</dbReference>
<dbReference type="EMBL" id="CP014674">
    <property type="protein sequence ID" value="AOX17139.1"/>
    <property type="molecule type" value="Genomic_DNA"/>
</dbReference>
<dbReference type="Pfam" id="PF03033">
    <property type="entry name" value="Glyco_transf_28"/>
    <property type="match status" value="1"/>
</dbReference>
<dbReference type="Pfam" id="PF04101">
    <property type="entry name" value="Glyco_tran_28_C"/>
    <property type="match status" value="1"/>
</dbReference>
<evidence type="ECO:0000313" key="3">
    <source>
        <dbReference type="Proteomes" id="UP000179145"/>
    </source>
</evidence>
<keyword evidence="1" id="KW-1003">Cell membrane</keyword>
<dbReference type="eggNOG" id="COG0707">
    <property type="taxonomic scope" value="Bacteria"/>
</dbReference>
<sequence>MSKPIIIAAGGTGGHFFPAEALATELAARGHSFVLMTDRRAGKRETGIFAQAPQYVLEGAGVAGKGIGAKLRGINALLRGAWKARRLIGEIDPGAVVGFGGYPSIPPLLGAWMRPKKKRPAIILHEGNAVLGQANALLARVASAIAVSYPHVARLPHGVETALTGMPVRPAIAALAGNDYTPPTESIRLLVWGGSLGARIFSDVVPAALGALPPGFRARLHVTQQARAEDVDRVQKAYREAGIDARVAPFLDNVPELLSQAHLVIGRAGGSSIAEVTLAGRPSILVPLPIAASDEQGANAEELTRLGGAWTIRQPEFTPQKLTGLLNEILAEPDRLAKAAQAAKSLARPGSAALLADLVESKLSANTASSAS</sequence>
<keyword evidence="1" id="KW-0472">Membrane</keyword>
<dbReference type="GO" id="GO:0008360">
    <property type="term" value="P:regulation of cell shape"/>
    <property type="evidence" value="ECO:0007669"/>
    <property type="project" value="UniProtKB-KW"/>
</dbReference>
<dbReference type="PANTHER" id="PTHR21015:SF22">
    <property type="entry name" value="GLYCOSYLTRANSFERASE"/>
    <property type="match status" value="1"/>
</dbReference>
<reference evidence="2 3" key="1">
    <citation type="journal article" date="2016" name="Microb. Cell Fact.">
        <title>Dissection of exopolysaccharide biosynthesis in Kozakia baliensis.</title>
        <authorList>
            <person name="Brandt J.U."/>
            <person name="Jakob F."/>
            <person name="Behr J."/>
            <person name="Geissler A.J."/>
            <person name="Vogel R.F."/>
        </authorList>
    </citation>
    <scope>NUCLEOTIDE SEQUENCE [LARGE SCALE GENOMIC DNA]</scope>
    <source>
        <strain evidence="2 3">DSM 14400</strain>
    </source>
</reference>
<dbReference type="AlphaFoldDB" id="A0A1D8UU23"/>
<evidence type="ECO:0000256" key="1">
    <source>
        <dbReference type="HAMAP-Rule" id="MF_00033"/>
    </source>
</evidence>
<dbReference type="OrthoDB" id="9808936at2"/>
<dbReference type="KEGG" id="kba:A0U89_08270"/>
<dbReference type="HAMAP" id="MF_00033">
    <property type="entry name" value="MurG"/>
    <property type="match status" value="1"/>
</dbReference>
<comment type="function">
    <text evidence="1">Cell wall formation. Catalyzes the transfer of a GlcNAc subunit on undecaprenyl-pyrophosphoryl-MurNAc-pentapeptide (lipid intermediate I) to form undecaprenyl-pyrophosphoryl-MurNAc-(pentapeptide)GlcNAc (lipid intermediate II).</text>
</comment>
<dbReference type="GO" id="GO:0050511">
    <property type="term" value="F:undecaprenyldiphospho-muramoylpentapeptide beta-N-acetylglucosaminyltransferase activity"/>
    <property type="evidence" value="ECO:0007669"/>
    <property type="project" value="UniProtKB-UniRule"/>
</dbReference>
<dbReference type="GO" id="GO:0005886">
    <property type="term" value="C:plasma membrane"/>
    <property type="evidence" value="ECO:0007669"/>
    <property type="project" value="UniProtKB-SubCell"/>
</dbReference>
<dbReference type="GO" id="GO:0051301">
    <property type="term" value="P:cell division"/>
    <property type="evidence" value="ECO:0007669"/>
    <property type="project" value="UniProtKB-KW"/>
</dbReference>
<keyword evidence="1" id="KW-0131">Cell cycle</keyword>
<feature type="binding site" evidence="1">
    <location>
        <position position="195"/>
    </location>
    <ligand>
        <name>UDP-N-acetyl-alpha-D-glucosamine</name>
        <dbReference type="ChEBI" id="CHEBI:57705"/>
    </ligand>
</feature>
<feature type="binding site" evidence="1">
    <location>
        <begin position="12"/>
        <end position="14"/>
    </location>
    <ligand>
        <name>UDP-N-acetyl-alpha-D-glucosamine</name>
        <dbReference type="ChEBI" id="CHEBI:57705"/>
    </ligand>
</feature>
<dbReference type="InterPro" id="IPR007235">
    <property type="entry name" value="Glyco_trans_28_C"/>
</dbReference>
<dbReference type="EC" id="2.4.1.227" evidence="1"/>
<dbReference type="CDD" id="cd03785">
    <property type="entry name" value="GT28_MurG"/>
    <property type="match status" value="1"/>
</dbReference>
<keyword evidence="1" id="KW-0132">Cell division</keyword>
<accession>A0A1D8UU23</accession>
<organism evidence="2 3">
    <name type="scientific">Kozakia baliensis</name>
    <dbReference type="NCBI Taxonomy" id="153496"/>
    <lineage>
        <taxon>Bacteria</taxon>
        <taxon>Pseudomonadati</taxon>
        <taxon>Pseudomonadota</taxon>
        <taxon>Alphaproteobacteria</taxon>
        <taxon>Acetobacterales</taxon>
        <taxon>Acetobacteraceae</taxon>
        <taxon>Kozakia</taxon>
    </lineage>
</organism>
<protein>
    <recommendedName>
        <fullName evidence="1">UDP-N-acetylglucosamine--N-acetylmuramyl-(pentapeptide) pyrophosphoryl-undecaprenol N-acetylglucosamine transferase</fullName>
        <ecNumber evidence="1">2.4.1.227</ecNumber>
    </recommendedName>
    <alternativeName>
        <fullName evidence="1">Undecaprenyl-PP-MurNAc-pentapeptide-UDPGlcNAc GlcNAc transferase</fullName>
    </alternativeName>
</protein>
<comment type="pathway">
    <text evidence="1">Cell wall biogenesis; peptidoglycan biosynthesis.</text>
</comment>
<dbReference type="GO" id="GO:0009252">
    <property type="term" value="P:peptidoglycan biosynthetic process"/>
    <property type="evidence" value="ECO:0007669"/>
    <property type="project" value="UniProtKB-UniRule"/>
</dbReference>
<gene>
    <name evidence="1" type="primary">murG</name>
    <name evidence="2" type="ORF">A0U89_08270</name>
</gene>
<keyword evidence="1" id="KW-0328">Glycosyltransferase</keyword>
<dbReference type="InterPro" id="IPR006009">
    <property type="entry name" value="GlcNAc_MurG"/>
</dbReference>
<feature type="binding site" evidence="1">
    <location>
        <position position="169"/>
    </location>
    <ligand>
        <name>UDP-N-acetyl-alpha-D-glucosamine</name>
        <dbReference type="ChEBI" id="CHEBI:57705"/>
    </ligand>
</feature>
<dbReference type="GO" id="GO:0005975">
    <property type="term" value="P:carbohydrate metabolic process"/>
    <property type="evidence" value="ECO:0007669"/>
    <property type="project" value="InterPro"/>
</dbReference>
<comment type="caution">
    <text evidence="1">Lacks conserved residue(s) required for the propagation of feature annotation.</text>
</comment>
<keyword evidence="3" id="KW-1185">Reference proteome</keyword>
<dbReference type="RefSeq" id="WP_070402802.1">
    <property type="nucleotide sequence ID" value="NZ_BJVW01000006.1"/>
</dbReference>
<dbReference type="UniPathway" id="UPA00219"/>
<comment type="similarity">
    <text evidence="1">Belongs to the glycosyltransferase 28 family. MurG subfamily.</text>
</comment>